<proteinExistence type="predicted"/>
<dbReference type="InterPro" id="IPR029062">
    <property type="entry name" value="Class_I_gatase-like"/>
</dbReference>
<gene>
    <name evidence="2" type="ORF">EPA93_42385</name>
</gene>
<name>A0A4P6K2M3_KTERU</name>
<dbReference type="EMBL" id="CP035758">
    <property type="protein sequence ID" value="QBD82275.1"/>
    <property type="molecule type" value="Genomic_DNA"/>
</dbReference>
<dbReference type="InterPro" id="IPR052158">
    <property type="entry name" value="INH-QAR"/>
</dbReference>
<keyword evidence="3" id="KW-1185">Reference proteome</keyword>
<dbReference type="InterPro" id="IPR002818">
    <property type="entry name" value="DJ-1/PfpI"/>
</dbReference>
<dbReference type="Pfam" id="PF01965">
    <property type="entry name" value="DJ-1_PfpI"/>
    <property type="match status" value="1"/>
</dbReference>
<dbReference type="KEGG" id="kbs:EPA93_42385"/>
<protein>
    <submittedName>
        <fullName evidence="2">DJ-1/PfpI family protein</fullName>
    </submittedName>
</protein>
<evidence type="ECO:0000259" key="1">
    <source>
        <dbReference type="Pfam" id="PF01965"/>
    </source>
</evidence>
<dbReference type="CDD" id="cd03139">
    <property type="entry name" value="GATase1_PfpI_2"/>
    <property type="match status" value="1"/>
</dbReference>
<dbReference type="Gene3D" id="3.40.50.880">
    <property type="match status" value="1"/>
</dbReference>
<dbReference type="OrthoDB" id="6382410at2"/>
<sequence length="214" mass="22651">MQIVILLYDGLTALDAIGPYEVLSCVPNATISFVAESNGPIRTDTNALALMAEATLTEVPQPDVLLIPGGNTGTIAAAQNQQILDWVRSAYATSRWTTSVCTGAMVLGAAGLLKGKRATTYWSAGPFLESNYGATYIAERYVQDGKIVTAAGVSAGIDMALFLASQLTDTETAQAIQLALEYDPQPPFASGAPHKTTQAIIEKAQSLLREGKRR</sequence>
<dbReference type="PANTHER" id="PTHR43130:SF2">
    <property type="entry name" value="DJ-1_PFPI DOMAIN-CONTAINING PROTEIN"/>
    <property type="match status" value="1"/>
</dbReference>
<organism evidence="2 3">
    <name type="scientific">Ktedonosporobacter rubrisoli</name>
    <dbReference type="NCBI Taxonomy" id="2509675"/>
    <lineage>
        <taxon>Bacteria</taxon>
        <taxon>Bacillati</taxon>
        <taxon>Chloroflexota</taxon>
        <taxon>Ktedonobacteria</taxon>
        <taxon>Ktedonobacterales</taxon>
        <taxon>Ktedonosporobacteraceae</taxon>
        <taxon>Ktedonosporobacter</taxon>
    </lineage>
</organism>
<dbReference type="AlphaFoldDB" id="A0A4P6K2M3"/>
<dbReference type="SUPFAM" id="SSF52317">
    <property type="entry name" value="Class I glutamine amidotransferase-like"/>
    <property type="match status" value="1"/>
</dbReference>
<reference evidence="2 3" key="1">
    <citation type="submission" date="2019-01" db="EMBL/GenBank/DDBJ databases">
        <title>Ktedonosporobacter rubrisoli SCAWS-G2.</title>
        <authorList>
            <person name="Huang Y."/>
            <person name="Yan B."/>
        </authorList>
    </citation>
    <scope>NUCLEOTIDE SEQUENCE [LARGE SCALE GENOMIC DNA]</scope>
    <source>
        <strain evidence="2 3">SCAWS-G2</strain>
    </source>
</reference>
<dbReference type="RefSeq" id="WP_129893344.1">
    <property type="nucleotide sequence ID" value="NZ_CP035758.1"/>
</dbReference>
<dbReference type="PANTHER" id="PTHR43130">
    <property type="entry name" value="ARAC-FAMILY TRANSCRIPTIONAL REGULATOR"/>
    <property type="match status" value="1"/>
</dbReference>
<evidence type="ECO:0000313" key="2">
    <source>
        <dbReference type="EMBL" id="QBD82275.1"/>
    </source>
</evidence>
<accession>A0A4P6K2M3</accession>
<dbReference type="Proteomes" id="UP000290365">
    <property type="component" value="Chromosome"/>
</dbReference>
<feature type="domain" description="DJ-1/PfpI" evidence="1">
    <location>
        <begin position="2"/>
        <end position="163"/>
    </location>
</feature>
<dbReference type="GO" id="GO:0006355">
    <property type="term" value="P:regulation of DNA-templated transcription"/>
    <property type="evidence" value="ECO:0007669"/>
    <property type="project" value="TreeGrafter"/>
</dbReference>
<evidence type="ECO:0000313" key="3">
    <source>
        <dbReference type="Proteomes" id="UP000290365"/>
    </source>
</evidence>